<reference evidence="2 3" key="1">
    <citation type="submission" date="2016-06" db="EMBL/GenBank/DDBJ databases">
        <authorList>
            <person name="Kjaerup R.B."/>
            <person name="Dalgaard T.S."/>
            <person name="Juul-Madsen H.R."/>
        </authorList>
    </citation>
    <scope>NUCLEOTIDE SEQUENCE [LARGE SCALE GENOMIC DNA]</scope>
    <source>
        <strain evidence="2 3">E3012</strain>
    </source>
</reference>
<comment type="caution">
    <text evidence="2">The sequence shown here is derived from an EMBL/GenBank/DDBJ whole genome shotgun (WGS) entry which is preliminary data.</text>
</comment>
<evidence type="ECO:0000313" key="3">
    <source>
        <dbReference type="Proteomes" id="UP000092683"/>
    </source>
</evidence>
<evidence type="ECO:0000256" key="1">
    <source>
        <dbReference type="SAM" id="MobiDB-lite"/>
    </source>
</evidence>
<dbReference type="Proteomes" id="UP000092683">
    <property type="component" value="Unassembled WGS sequence"/>
</dbReference>
<evidence type="ECO:0000313" key="2">
    <source>
        <dbReference type="EMBL" id="OCB49102.1"/>
    </source>
</evidence>
<proteinExistence type="predicted"/>
<dbReference type="AlphaFoldDB" id="A0A1B9D1Z6"/>
<organism evidence="2 3">
    <name type="scientific">Mycobacterium malmoense</name>
    <dbReference type="NCBI Taxonomy" id="1780"/>
    <lineage>
        <taxon>Bacteria</taxon>
        <taxon>Bacillati</taxon>
        <taxon>Actinomycetota</taxon>
        <taxon>Actinomycetes</taxon>
        <taxon>Mycobacteriales</taxon>
        <taxon>Mycobacteriaceae</taxon>
        <taxon>Mycobacterium</taxon>
    </lineage>
</organism>
<gene>
    <name evidence="2" type="ORF">A5677_03450</name>
</gene>
<feature type="region of interest" description="Disordered" evidence="1">
    <location>
        <begin position="63"/>
        <end position="82"/>
    </location>
</feature>
<accession>A0A1B9D1Z6</accession>
<name>A0A1B9D1Z6_MYCMA</name>
<dbReference type="EMBL" id="MBEE01000190">
    <property type="protein sequence ID" value="OCB49102.1"/>
    <property type="molecule type" value="Genomic_DNA"/>
</dbReference>
<protein>
    <submittedName>
        <fullName evidence="2">Uncharacterized protein</fullName>
    </submittedName>
</protein>
<sequence length="82" mass="8894">MTENRAVTAMVTRLTISGTESHRADEDTATASRPVVAVMGTRETATGRRDKAMATLRMMDVRTPCIHTSPQETDGIGCRTGR</sequence>